<feature type="compositionally biased region" description="Acidic residues" evidence="5">
    <location>
        <begin position="639"/>
        <end position="651"/>
    </location>
</feature>
<feature type="compositionally biased region" description="Basic residues" evidence="5">
    <location>
        <begin position="188"/>
        <end position="208"/>
    </location>
</feature>
<dbReference type="InterPro" id="IPR038765">
    <property type="entry name" value="Papain-like_cys_pep_sf"/>
</dbReference>
<evidence type="ECO:0000256" key="5">
    <source>
        <dbReference type="SAM" id="MobiDB-lite"/>
    </source>
</evidence>
<evidence type="ECO:0000256" key="4">
    <source>
        <dbReference type="ARBA" id="ARBA00022807"/>
    </source>
</evidence>
<feature type="region of interest" description="Disordered" evidence="5">
    <location>
        <begin position="638"/>
        <end position="681"/>
    </location>
</feature>
<gene>
    <name evidence="7" type="ORF">SORBI_3008G161201</name>
</gene>
<dbReference type="GO" id="GO:0070139">
    <property type="term" value="F:SUMO-specific endopeptidase activity"/>
    <property type="evidence" value="ECO:0000318"/>
    <property type="project" value="GO_Central"/>
</dbReference>
<feature type="domain" description="Ubiquitin-like protease family profile" evidence="6">
    <location>
        <begin position="286"/>
        <end position="465"/>
    </location>
</feature>
<comment type="similarity">
    <text evidence="1">Belongs to the peptidase C48 family.</text>
</comment>
<accession>A0A1Z5R7W9</accession>
<dbReference type="GO" id="GO:0016926">
    <property type="term" value="P:protein desumoylation"/>
    <property type="evidence" value="ECO:0007669"/>
    <property type="project" value="UniProtKB-ARBA"/>
</dbReference>
<dbReference type="GO" id="GO:0016929">
    <property type="term" value="F:deSUMOylase activity"/>
    <property type="evidence" value="ECO:0000318"/>
    <property type="project" value="GO_Central"/>
</dbReference>
<dbReference type="AlphaFoldDB" id="A0A1Z5R7W9"/>
<dbReference type="InterPro" id="IPR003653">
    <property type="entry name" value="Peptidase_C48_C"/>
</dbReference>
<proteinExistence type="inferred from homology"/>
<protein>
    <recommendedName>
        <fullName evidence="6">Ubiquitin-like protease family profile domain-containing protein</fullName>
    </recommendedName>
</protein>
<dbReference type="Proteomes" id="UP000000768">
    <property type="component" value="Chromosome 8"/>
</dbReference>
<dbReference type="Gene3D" id="1.10.418.20">
    <property type="match status" value="1"/>
</dbReference>
<organism evidence="7 8">
    <name type="scientific">Sorghum bicolor</name>
    <name type="common">Sorghum</name>
    <name type="synonym">Sorghum vulgare</name>
    <dbReference type="NCBI Taxonomy" id="4558"/>
    <lineage>
        <taxon>Eukaryota</taxon>
        <taxon>Viridiplantae</taxon>
        <taxon>Streptophyta</taxon>
        <taxon>Embryophyta</taxon>
        <taxon>Tracheophyta</taxon>
        <taxon>Spermatophyta</taxon>
        <taxon>Magnoliopsida</taxon>
        <taxon>Liliopsida</taxon>
        <taxon>Poales</taxon>
        <taxon>Poaceae</taxon>
        <taxon>PACMAD clade</taxon>
        <taxon>Panicoideae</taxon>
        <taxon>Andropogonodae</taxon>
        <taxon>Andropogoneae</taxon>
        <taxon>Sorghinae</taxon>
        <taxon>Sorghum</taxon>
    </lineage>
</organism>
<dbReference type="SUPFAM" id="SSF54001">
    <property type="entry name" value="Cysteine proteinases"/>
    <property type="match status" value="1"/>
</dbReference>
<reference evidence="7 8" key="1">
    <citation type="journal article" date="2009" name="Nature">
        <title>The Sorghum bicolor genome and the diversification of grasses.</title>
        <authorList>
            <person name="Paterson A.H."/>
            <person name="Bowers J.E."/>
            <person name="Bruggmann R."/>
            <person name="Dubchak I."/>
            <person name="Grimwood J."/>
            <person name="Gundlach H."/>
            <person name="Haberer G."/>
            <person name="Hellsten U."/>
            <person name="Mitros T."/>
            <person name="Poliakov A."/>
            <person name="Schmutz J."/>
            <person name="Spannagl M."/>
            <person name="Tang H."/>
            <person name="Wang X."/>
            <person name="Wicker T."/>
            <person name="Bharti A.K."/>
            <person name="Chapman J."/>
            <person name="Feltus F.A."/>
            <person name="Gowik U."/>
            <person name="Grigoriev I.V."/>
            <person name="Lyons E."/>
            <person name="Maher C.A."/>
            <person name="Martis M."/>
            <person name="Narechania A."/>
            <person name="Otillar R.P."/>
            <person name="Penning B.W."/>
            <person name="Salamov A.A."/>
            <person name="Wang Y."/>
            <person name="Zhang L."/>
            <person name="Carpita N.C."/>
            <person name="Freeling M."/>
            <person name="Gingle A.R."/>
            <person name="Hash C.T."/>
            <person name="Keller B."/>
            <person name="Klein P."/>
            <person name="Kresovich S."/>
            <person name="McCann M.C."/>
            <person name="Ming R."/>
            <person name="Peterson D.G."/>
            <person name="Mehboob-ur-Rahman"/>
            <person name="Ware D."/>
            <person name="Westhoff P."/>
            <person name="Mayer K.F."/>
            <person name="Messing J."/>
            <person name="Rokhsar D.S."/>
        </authorList>
    </citation>
    <scope>NUCLEOTIDE SEQUENCE [LARGE SCALE GENOMIC DNA]</scope>
    <source>
        <strain evidence="8">cv. BTx623</strain>
    </source>
</reference>
<feature type="compositionally biased region" description="Basic and acidic residues" evidence="5">
    <location>
        <begin position="160"/>
        <end position="169"/>
    </location>
</feature>
<evidence type="ECO:0000313" key="7">
    <source>
        <dbReference type="EMBL" id="OQU79545.1"/>
    </source>
</evidence>
<feature type="compositionally biased region" description="Basic and acidic residues" evidence="5">
    <location>
        <begin position="45"/>
        <end position="59"/>
    </location>
</feature>
<dbReference type="PANTHER" id="PTHR46915:SF19">
    <property type="entry name" value="UBIQUITIN-LIKE PROTEASE FAMILY PROFILE DOMAIN-CONTAINING PROTEIN"/>
    <property type="match status" value="1"/>
</dbReference>
<evidence type="ECO:0000313" key="8">
    <source>
        <dbReference type="Proteomes" id="UP000000768"/>
    </source>
</evidence>
<dbReference type="PANTHER" id="PTHR46915">
    <property type="entry name" value="UBIQUITIN-LIKE PROTEASE 4-RELATED"/>
    <property type="match status" value="1"/>
</dbReference>
<keyword evidence="3" id="KW-0378">Hydrolase</keyword>
<dbReference type="Gene3D" id="3.30.310.130">
    <property type="entry name" value="Ubiquitin-related"/>
    <property type="match status" value="1"/>
</dbReference>
<dbReference type="STRING" id="4558.A0A1Z5R7W9"/>
<dbReference type="EMBL" id="CM000767">
    <property type="protein sequence ID" value="OQU79545.1"/>
    <property type="molecule type" value="Genomic_DNA"/>
</dbReference>
<keyword evidence="8" id="KW-1185">Reference proteome</keyword>
<dbReference type="PROSITE" id="PS50600">
    <property type="entry name" value="ULP_PROTEASE"/>
    <property type="match status" value="1"/>
</dbReference>
<reference evidence="8" key="2">
    <citation type="journal article" date="2018" name="Plant J.">
        <title>The Sorghum bicolor reference genome: improved assembly, gene annotations, a transcriptome atlas, and signatures of genome organization.</title>
        <authorList>
            <person name="McCormick R.F."/>
            <person name="Truong S.K."/>
            <person name="Sreedasyam A."/>
            <person name="Jenkins J."/>
            <person name="Shu S."/>
            <person name="Sims D."/>
            <person name="Kennedy M."/>
            <person name="Amirebrahimi M."/>
            <person name="Weers B.D."/>
            <person name="McKinley B."/>
            <person name="Mattison A."/>
            <person name="Morishige D.T."/>
            <person name="Grimwood J."/>
            <person name="Schmutz J."/>
            <person name="Mullet J.E."/>
        </authorList>
    </citation>
    <scope>NUCLEOTIDE SEQUENCE [LARGE SCALE GENOMIC DNA]</scope>
    <source>
        <strain evidence="8">cv. BTx623</strain>
    </source>
</reference>
<keyword evidence="2" id="KW-0645">Protease</keyword>
<dbReference type="Pfam" id="PF02902">
    <property type="entry name" value="Peptidase_C48"/>
    <property type="match status" value="1"/>
</dbReference>
<feature type="compositionally biased region" description="Basic and acidic residues" evidence="5">
    <location>
        <begin position="209"/>
        <end position="218"/>
    </location>
</feature>
<evidence type="ECO:0000256" key="2">
    <source>
        <dbReference type="ARBA" id="ARBA00022670"/>
    </source>
</evidence>
<evidence type="ECO:0000259" key="6">
    <source>
        <dbReference type="PROSITE" id="PS50600"/>
    </source>
</evidence>
<feature type="region of interest" description="Disordered" evidence="5">
    <location>
        <begin position="23"/>
        <end position="62"/>
    </location>
</feature>
<feature type="compositionally biased region" description="Basic and acidic residues" evidence="5">
    <location>
        <begin position="109"/>
        <end position="133"/>
    </location>
</feature>
<evidence type="ECO:0000256" key="1">
    <source>
        <dbReference type="ARBA" id="ARBA00005234"/>
    </source>
</evidence>
<dbReference type="GO" id="GO:0006508">
    <property type="term" value="P:proteolysis"/>
    <property type="evidence" value="ECO:0007669"/>
    <property type="project" value="UniProtKB-KW"/>
</dbReference>
<keyword evidence="4" id="KW-0788">Thiol protease</keyword>
<dbReference type="Gramene" id="OQU79545">
    <property type="protein sequence ID" value="OQU79545"/>
    <property type="gene ID" value="SORBI_3008G161201"/>
</dbReference>
<name>A0A1Z5R7W9_SORBI</name>
<dbReference type="GO" id="GO:0005634">
    <property type="term" value="C:nucleus"/>
    <property type="evidence" value="ECO:0000318"/>
    <property type="project" value="GO_Central"/>
</dbReference>
<feature type="compositionally biased region" description="Basic residues" evidence="5">
    <location>
        <begin position="661"/>
        <end position="671"/>
    </location>
</feature>
<feature type="region of interest" description="Disordered" evidence="5">
    <location>
        <begin position="77"/>
        <end position="242"/>
    </location>
</feature>
<dbReference type="InParanoid" id="A0A1Z5R7W9"/>
<evidence type="ECO:0000256" key="3">
    <source>
        <dbReference type="ARBA" id="ARBA00022801"/>
    </source>
</evidence>
<sequence length="681" mass="77026">MVRKRSDIDWYSVFLAAFSHDGAVDADSDSPAPGPQAPTSPGGRQRFEEPHSEFERRFGSDALVDDEPHFRLTRATTKAAVSLGPDVDVPSASKGVDDFSPVDEDEQEEHVSHEHCSKSSPKFSREKKNDGKADVGLGPDHPSASKGVYDFSLVDEDEQGEHVSRERCSKSPLKFSGQKKNDGQLPMNKRKSQGHGGKRKPPMNKRMTHAIDPEESDYKSSLPSRFSERRKQQLQNSSSVHSRKVQDVVLLDDEDMKPKEEVNCEMSDRLNEPEIYYPSRDDREAVKITRSDIKCLDPQVFLSSHVINFYIKYIERTRLCNENFRDKFYIFNTYFFGKLEKSLHQPSDFPMLRRWWKSVNIFNNAYIILPIHGKEHWSLVIICLPPKEKISEPIILHLDSLGMHRSNKILNIVARYIETEWRFLSVADPAWPCLLSDIRKETVQVPQQNNTYDCGIFMLYYIEQFIKEAPARFTADKLDMFSRSWFKPEEASSLRQRIRDLLLVEFETARLDQCCRISVAESRERIKGIGVAESDEAKATGEAIGSTPILDAVSDSGVKRLEGNEDVTGSSMPIPDAVCEITGTKVWIKRVYRPTSGTTLEPGNWCWSSSGGSDARWQFIEHFSGKYSCPATGVAAAAEEQEEPAGEEALDAVDQASGSRHNGRPIRKTKPNPKCVGPQWA</sequence>